<gene>
    <name evidence="2" type="ORF">B7P43_G08465</name>
</gene>
<name>A0A2J7R5Z1_9NEOP</name>
<dbReference type="EMBL" id="NEVH01006986">
    <property type="protein sequence ID" value="PNF36251.1"/>
    <property type="molecule type" value="Genomic_DNA"/>
</dbReference>
<evidence type="ECO:0000313" key="3">
    <source>
        <dbReference type="Proteomes" id="UP000235965"/>
    </source>
</evidence>
<sequence length="84" mass="9599">MMWYSLLTEWTDWLLQAAAMILEVCVCVAPQFEARSENALFKCSKTCDKRFTAITLVCQHLDMQSRLRMPDLAECAIALLQVAL</sequence>
<feature type="chain" id="PRO_5014352418" description="C2H2-type domain-containing protein" evidence="1">
    <location>
        <begin position="30"/>
        <end position="84"/>
    </location>
</feature>
<dbReference type="InParanoid" id="A0A2J7R5Z1"/>
<reference evidence="2 3" key="1">
    <citation type="submission" date="2017-12" db="EMBL/GenBank/DDBJ databases">
        <title>Hemimetabolous genomes reveal molecular basis of termite eusociality.</title>
        <authorList>
            <person name="Harrison M.C."/>
            <person name="Jongepier E."/>
            <person name="Robertson H.M."/>
            <person name="Arning N."/>
            <person name="Bitard-Feildel T."/>
            <person name="Chao H."/>
            <person name="Childers C.P."/>
            <person name="Dinh H."/>
            <person name="Doddapaneni H."/>
            <person name="Dugan S."/>
            <person name="Gowin J."/>
            <person name="Greiner C."/>
            <person name="Han Y."/>
            <person name="Hu H."/>
            <person name="Hughes D.S.T."/>
            <person name="Huylmans A.-K."/>
            <person name="Kemena C."/>
            <person name="Kremer L.P.M."/>
            <person name="Lee S.L."/>
            <person name="Lopez-Ezquerra A."/>
            <person name="Mallet L."/>
            <person name="Monroy-Kuhn J.M."/>
            <person name="Moser A."/>
            <person name="Murali S.C."/>
            <person name="Muzny D.M."/>
            <person name="Otani S."/>
            <person name="Piulachs M.-D."/>
            <person name="Poelchau M."/>
            <person name="Qu J."/>
            <person name="Schaub F."/>
            <person name="Wada-Katsumata A."/>
            <person name="Worley K.C."/>
            <person name="Xie Q."/>
            <person name="Ylla G."/>
            <person name="Poulsen M."/>
            <person name="Gibbs R.A."/>
            <person name="Schal C."/>
            <person name="Richards S."/>
            <person name="Belles X."/>
            <person name="Korb J."/>
            <person name="Bornberg-Bauer E."/>
        </authorList>
    </citation>
    <scope>NUCLEOTIDE SEQUENCE [LARGE SCALE GENOMIC DNA]</scope>
    <source>
        <tissue evidence="2">Whole body</tissue>
    </source>
</reference>
<evidence type="ECO:0008006" key="4">
    <source>
        <dbReference type="Google" id="ProtNLM"/>
    </source>
</evidence>
<evidence type="ECO:0000256" key="1">
    <source>
        <dbReference type="SAM" id="SignalP"/>
    </source>
</evidence>
<keyword evidence="3" id="KW-1185">Reference proteome</keyword>
<comment type="caution">
    <text evidence="2">The sequence shown here is derived from an EMBL/GenBank/DDBJ whole genome shotgun (WGS) entry which is preliminary data.</text>
</comment>
<protein>
    <recommendedName>
        <fullName evidence="4">C2H2-type domain-containing protein</fullName>
    </recommendedName>
</protein>
<dbReference type="Proteomes" id="UP000235965">
    <property type="component" value="Unassembled WGS sequence"/>
</dbReference>
<feature type="signal peptide" evidence="1">
    <location>
        <begin position="1"/>
        <end position="29"/>
    </location>
</feature>
<organism evidence="2 3">
    <name type="scientific">Cryptotermes secundus</name>
    <dbReference type="NCBI Taxonomy" id="105785"/>
    <lineage>
        <taxon>Eukaryota</taxon>
        <taxon>Metazoa</taxon>
        <taxon>Ecdysozoa</taxon>
        <taxon>Arthropoda</taxon>
        <taxon>Hexapoda</taxon>
        <taxon>Insecta</taxon>
        <taxon>Pterygota</taxon>
        <taxon>Neoptera</taxon>
        <taxon>Polyneoptera</taxon>
        <taxon>Dictyoptera</taxon>
        <taxon>Blattodea</taxon>
        <taxon>Blattoidea</taxon>
        <taxon>Termitoidae</taxon>
        <taxon>Kalotermitidae</taxon>
        <taxon>Cryptotermitinae</taxon>
        <taxon>Cryptotermes</taxon>
    </lineage>
</organism>
<accession>A0A2J7R5Z1</accession>
<evidence type="ECO:0000313" key="2">
    <source>
        <dbReference type="EMBL" id="PNF36251.1"/>
    </source>
</evidence>
<proteinExistence type="predicted"/>
<dbReference type="AlphaFoldDB" id="A0A2J7R5Z1"/>
<keyword evidence="1" id="KW-0732">Signal</keyword>